<evidence type="ECO:0008006" key="5">
    <source>
        <dbReference type="Google" id="ProtNLM"/>
    </source>
</evidence>
<feature type="signal peptide" evidence="2">
    <location>
        <begin position="1"/>
        <end position="21"/>
    </location>
</feature>
<feature type="chain" id="PRO_5018248186" description="Exo-alpha-sialidase" evidence="2">
    <location>
        <begin position="22"/>
        <end position="395"/>
    </location>
</feature>
<evidence type="ECO:0000256" key="2">
    <source>
        <dbReference type="SAM" id="SignalP"/>
    </source>
</evidence>
<name>A0A3M2MDM7_9ACTN</name>
<dbReference type="AlphaFoldDB" id="A0A3M2MDM7"/>
<accession>A0A3M2MDM7</accession>
<reference evidence="3 4" key="1">
    <citation type="submission" date="2018-10" db="EMBL/GenBank/DDBJ databases">
        <title>Isolation from soil.</title>
        <authorList>
            <person name="Hu J."/>
        </authorList>
    </citation>
    <scope>NUCLEOTIDE SEQUENCE [LARGE SCALE GENOMIC DNA]</scope>
    <source>
        <strain evidence="3 4">NEAU-Ht49</strain>
    </source>
</reference>
<dbReference type="EMBL" id="RFFG01000001">
    <property type="protein sequence ID" value="RMI47824.1"/>
    <property type="molecule type" value="Genomic_DNA"/>
</dbReference>
<evidence type="ECO:0000313" key="3">
    <source>
        <dbReference type="EMBL" id="RMI47824.1"/>
    </source>
</evidence>
<gene>
    <name evidence="3" type="ORF">EBO15_00560</name>
</gene>
<feature type="region of interest" description="Disordered" evidence="1">
    <location>
        <begin position="63"/>
        <end position="83"/>
    </location>
</feature>
<organism evidence="3 4">
    <name type="scientific">Actinomadura harenae</name>
    <dbReference type="NCBI Taxonomy" id="2483351"/>
    <lineage>
        <taxon>Bacteria</taxon>
        <taxon>Bacillati</taxon>
        <taxon>Actinomycetota</taxon>
        <taxon>Actinomycetes</taxon>
        <taxon>Streptosporangiales</taxon>
        <taxon>Thermomonosporaceae</taxon>
        <taxon>Actinomadura</taxon>
    </lineage>
</organism>
<evidence type="ECO:0000256" key="1">
    <source>
        <dbReference type="SAM" id="MobiDB-lite"/>
    </source>
</evidence>
<protein>
    <recommendedName>
        <fullName evidence="5">Exo-alpha-sialidase</fullName>
    </recommendedName>
</protein>
<keyword evidence="4" id="KW-1185">Reference proteome</keyword>
<sequence length="395" mass="42146">MLTLALTATTAAPASAAPASAAPASAATGPTWRQFDVPVEGGTNILSVSATGRDDAWAGGLVLRDDGGTPTPKPPAMRRSSVTNDDECASQGMFSSLMLHWDGRAWKKVALPEVGRVNQVSASSASDVWASADCALLHWDGHAWSRVPYEPIPGAQQSGNEAVKAVTARDAWMTGSTYDSVTQVERGFVQHWDGRRWRNVPLPKLGDSFGLDGIDARGPDDAWAVGTDTTKNDTQPEGVILLHWDGRVWKRVPAPDTGEWTNRVTRVRMASGSDVWVSGMGKRSPAWEEIRRPLLLHWDGRAWTTAKVPDGRGELNDVAVSGGHALAAGDTFAPSMPDYTSFTLRRTATGWEETTSPVSGTAAVEGLSPIPGGGLWSVGVSGDDEHMRPFIARSN</sequence>
<proteinExistence type="predicted"/>
<evidence type="ECO:0000313" key="4">
    <source>
        <dbReference type="Proteomes" id="UP000282674"/>
    </source>
</evidence>
<comment type="caution">
    <text evidence="3">The sequence shown here is derived from an EMBL/GenBank/DDBJ whole genome shotgun (WGS) entry which is preliminary data.</text>
</comment>
<dbReference type="Proteomes" id="UP000282674">
    <property type="component" value="Unassembled WGS sequence"/>
</dbReference>
<keyword evidence="2" id="KW-0732">Signal</keyword>